<keyword evidence="3" id="KW-1185">Reference proteome</keyword>
<keyword evidence="1" id="KW-0812">Transmembrane</keyword>
<proteinExistence type="predicted"/>
<evidence type="ECO:0000313" key="3">
    <source>
        <dbReference type="Proteomes" id="UP000788426"/>
    </source>
</evidence>
<evidence type="ECO:0000313" key="2">
    <source>
        <dbReference type="EMBL" id="MBW4769999.1"/>
    </source>
</evidence>
<comment type="caution">
    <text evidence="2">The sequence shown here is derived from an EMBL/GenBank/DDBJ whole genome shotgun (WGS) entry which is preliminary data.</text>
</comment>
<dbReference type="Proteomes" id="UP000788426">
    <property type="component" value="Unassembled WGS sequence"/>
</dbReference>
<feature type="transmembrane region" description="Helical" evidence="1">
    <location>
        <begin position="97"/>
        <end position="120"/>
    </location>
</feature>
<dbReference type="EMBL" id="JAHXCT010000007">
    <property type="protein sequence ID" value="MBW4769999.1"/>
    <property type="molecule type" value="Genomic_DNA"/>
</dbReference>
<keyword evidence="1" id="KW-1133">Transmembrane helix</keyword>
<keyword evidence="1" id="KW-0472">Membrane</keyword>
<name>A0ABS6YGZ5_9BACT</name>
<feature type="transmembrane region" description="Helical" evidence="1">
    <location>
        <begin position="140"/>
        <end position="161"/>
    </location>
</feature>
<evidence type="ECO:0000256" key="1">
    <source>
        <dbReference type="SAM" id="Phobius"/>
    </source>
</evidence>
<organism evidence="2 3">
    <name type="scientific">Hoylesella nanceiensis</name>
    <dbReference type="NCBI Taxonomy" id="425941"/>
    <lineage>
        <taxon>Bacteria</taxon>
        <taxon>Pseudomonadati</taxon>
        <taxon>Bacteroidota</taxon>
        <taxon>Bacteroidia</taxon>
        <taxon>Bacteroidales</taxon>
        <taxon>Prevotellaceae</taxon>
        <taxon>Hoylesella</taxon>
    </lineage>
</organism>
<feature type="transmembrane region" description="Helical" evidence="1">
    <location>
        <begin position="21"/>
        <end position="38"/>
    </location>
</feature>
<gene>
    <name evidence="2" type="ORF">KZO38_09565</name>
</gene>
<protein>
    <submittedName>
        <fullName evidence="2">Uncharacterized protein</fullName>
    </submittedName>
</protein>
<feature type="transmembrane region" description="Helical" evidence="1">
    <location>
        <begin position="58"/>
        <end position="77"/>
    </location>
</feature>
<sequence>MKKNKLKIKDNKRLANISLRVLCLLTLVIFSLFFLVGYDMPSLTKEGMVEPLLTNTVLVFTYIVLFLSIAIAVWSLIKEFLLGAQLPSVQNGIKVKLIRNTTFISVPTLLILFFLLGSSSPLKVNGIAFNNAFWLKASDMFISVSILLLFIGIVCATWGTIKSYRRA</sequence>
<dbReference type="RefSeq" id="WP_219408799.1">
    <property type="nucleotide sequence ID" value="NZ_CAJZHJ010000001.1"/>
</dbReference>
<reference evidence="2 3" key="1">
    <citation type="submission" date="2021-07" db="EMBL/GenBank/DDBJ databases">
        <title>Genomic diversity and antimicrobial resistance of Prevotella spp. isolated from chronic lung disease airways.</title>
        <authorList>
            <person name="Webb K.A."/>
            <person name="Olagoke O.S."/>
            <person name="Baird T."/>
            <person name="Neill J."/>
            <person name="Pham A."/>
            <person name="Wells T.J."/>
            <person name="Ramsay K.A."/>
            <person name="Bell S.C."/>
            <person name="Sarovich D.S."/>
            <person name="Price E.P."/>
        </authorList>
    </citation>
    <scope>NUCLEOTIDE SEQUENCE [LARGE SCALE GENOMIC DNA]</scope>
    <source>
        <strain evidence="2 3">SCHI0011.S.12</strain>
    </source>
</reference>
<accession>A0ABS6YGZ5</accession>